<dbReference type="Proteomes" id="UP001317191">
    <property type="component" value="Unassembled WGS sequence"/>
</dbReference>
<dbReference type="EMBL" id="JAMLJM010000001">
    <property type="protein sequence ID" value="MCL9807898.1"/>
    <property type="molecule type" value="Genomic_DNA"/>
</dbReference>
<proteinExistence type="predicted"/>
<protein>
    <submittedName>
        <fullName evidence="1">DUF2851 family protein</fullName>
    </submittedName>
</protein>
<dbReference type="RefSeq" id="WP_250590519.1">
    <property type="nucleotide sequence ID" value="NZ_JAMLJM010000001.1"/>
</dbReference>
<accession>A0ABT0TLZ8</accession>
<reference evidence="1 2" key="1">
    <citation type="submission" date="2022-05" db="EMBL/GenBank/DDBJ databases">
        <title>Flavobacterium sp., isolated from activated sludge.</title>
        <authorList>
            <person name="Ran Q."/>
        </authorList>
    </citation>
    <scope>NUCLEOTIDE SEQUENCE [LARGE SCALE GENOMIC DNA]</scope>
    <source>
        <strain evidence="1 2">HXWNR70</strain>
    </source>
</reference>
<keyword evidence="2" id="KW-1185">Reference proteome</keyword>
<organism evidence="1 2">
    <name type="scientific">Flavobacterium luminosum</name>
    <dbReference type="NCBI Taxonomy" id="2949086"/>
    <lineage>
        <taxon>Bacteria</taxon>
        <taxon>Pseudomonadati</taxon>
        <taxon>Bacteroidota</taxon>
        <taxon>Flavobacteriia</taxon>
        <taxon>Flavobacteriales</taxon>
        <taxon>Flavobacteriaceae</taxon>
        <taxon>Flavobacterium</taxon>
    </lineage>
</organism>
<dbReference type="InterPro" id="IPR021272">
    <property type="entry name" value="DUF2851"/>
</dbReference>
<sequence>MKEDFLHYLWQYQKFANTNLRTTQVESLQVLYIGQYLQQAGPDFFNAQIVIGNQKWAGNVEIHINSSDWYLHHHERDENYDNVILHVVWQHDTEVFRRDNTEIPVLELQHYVSHELLHQYKNLIRSKKWINCENEIQSIPQLVVKNWMERLFFDRLERKSKSIQEVLKNNQNDWEATFFTLIAKNFGLNSNGEAFLELAKSIPFSVIRKEAFDVQYLEALFFGQANLLPKEPQDHYVKELVDLYQYLKIKYQIEEQSSLSVHFFRLRPDNFPTIRLAQLAMLYHKQRNLFSQILQANELEEFYKIFNVSVSEYWLSHYNLEKPSRYKEKPLSKSFVDLLIINTIVPLKFAYYTSLGEETTESYIRLLEKIITEKNAVVEKFKHIGIVAQNAFESQALLQLKNDYCDQNKCLQCAIGVAVLKN</sequence>
<gene>
    <name evidence="1" type="ORF">NAT50_00830</name>
</gene>
<evidence type="ECO:0000313" key="2">
    <source>
        <dbReference type="Proteomes" id="UP001317191"/>
    </source>
</evidence>
<dbReference type="Pfam" id="PF11013">
    <property type="entry name" value="DUF2851"/>
    <property type="match status" value="1"/>
</dbReference>
<name>A0ABT0TLZ8_9FLAO</name>
<comment type="caution">
    <text evidence="1">The sequence shown here is derived from an EMBL/GenBank/DDBJ whole genome shotgun (WGS) entry which is preliminary data.</text>
</comment>
<evidence type="ECO:0000313" key="1">
    <source>
        <dbReference type="EMBL" id="MCL9807898.1"/>
    </source>
</evidence>